<dbReference type="Pfam" id="PF13717">
    <property type="entry name" value="Zn_ribbon_4"/>
    <property type="match status" value="1"/>
</dbReference>
<name>A0A239PK99_9PROT</name>
<reference evidence="3 4" key="1">
    <citation type="submission" date="2017-07" db="EMBL/GenBank/DDBJ databases">
        <authorList>
            <person name="Sun Z.S."/>
            <person name="Albrecht U."/>
            <person name="Echele G."/>
            <person name="Lee C.C."/>
        </authorList>
    </citation>
    <scope>NUCLEOTIDE SEQUENCE [LARGE SCALE GENOMIC DNA]</scope>
    <source>
        <strain evidence="3 4">CGMCC 1.12710</strain>
    </source>
</reference>
<organism evidence="3 4">
    <name type="scientific">Amphiplicatus metriothermophilus</name>
    <dbReference type="NCBI Taxonomy" id="1519374"/>
    <lineage>
        <taxon>Bacteria</taxon>
        <taxon>Pseudomonadati</taxon>
        <taxon>Pseudomonadota</taxon>
        <taxon>Alphaproteobacteria</taxon>
        <taxon>Parvularculales</taxon>
        <taxon>Parvularculaceae</taxon>
        <taxon>Amphiplicatus</taxon>
    </lineage>
</organism>
<accession>A0A239PK99</accession>
<protein>
    <submittedName>
        <fullName evidence="3">MJ0042 family finger-like domain-containing protein</fullName>
    </submittedName>
</protein>
<feature type="domain" description="Zinc finger/thioredoxin putative" evidence="2">
    <location>
        <begin position="1"/>
        <end position="36"/>
    </location>
</feature>
<dbReference type="EMBL" id="FZQA01000001">
    <property type="protein sequence ID" value="SNT67749.1"/>
    <property type="molecule type" value="Genomic_DNA"/>
</dbReference>
<evidence type="ECO:0000259" key="2">
    <source>
        <dbReference type="Pfam" id="PF13717"/>
    </source>
</evidence>
<dbReference type="AlphaFoldDB" id="A0A239PK99"/>
<evidence type="ECO:0000313" key="4">
    <source>
        <dbReference type="Proteomes" id="UP000198346"/>
    </source>
</evidence>
<feature type="region of interest" description="Disordered" evidence="1">
    <location>
        <begin position="57"/>
        <end position="229"/>
    </location>
</feature>
<evidence type="ECO:0000256" key="1">
    <source>
        <dbReference type="SAM" id="MobiDB-lite"/>
    </source>
</evidence>
<dbReference type="Proteomes" id="UP000198346">
    <property type="component" value="Unassembled WGS sequence"/>
</dbReference>
<gene>
    <name evidence="3" type="ORF">SAMN06297382_0242</name>
</gene>
<keyword evidence="4" id="KW-1185">Reference proteome</keyword>
<feature type="compositionally biased region" description="Basic and acidic residues" evidence="1">
    <location>
        <begin position="175"/>
        <end position="206"/>
    </location>
</feature>
<feature type="compositionally biased region" description="Acidic residues" evidence="1">
    <location>
        <begin position="98"/>
        <end position="121"/>
    </location>
</feature>
<evidence type="ECO:0000313" key="3">
    <source>
        <dbReference type="EMBL" id="SNT67749.1"/>
    </source>
</evidence>
<feature type="compositionally biased region" description="Basic and acidic residues" evidence="1">
    <location>
        <begin position="143"/>
        <end position="168"/>
    </location>
</feature>
<sequence length="457" mass="49666">MIIACPECATRYDVEDGRFLPHGRSVRCAACGESWFVPPPEPVEELLTARRAIRREAEAEAAPSARARRDPPETVKAAPVEEDARDPEIATLARGQVDDLETGSEDDDRLFFDLDEPESAPDVESSRAQARKPSPTQASRAPSQDRRGDGRGAARFGGHDRPGEEEMRSSASSADGHDDEVRADSRDWRPWRAARAPKEPDHKRAPALDAYFEDVGGEESPGGFGRRSDRRGTALARIEDLEPIAERVFNEEFFAALRVQPRALERAIRKARRRAEARAKNRLTPMRALGWAAWLGAVGATAFVVYSYRDAIVARWPEAAGAYAVIGVEANPYGLAIEGVAHRLAMSTGGPTIEITGRLRNDTDAPVTAPLMQAEALGPRGELLARWTFAVEREVVPAGERAAFMTRAPAPDGVAEVALTFAPASRAPRAAAEDGEARGDPPAQESEEDGAARRIPF</sequence>
<dbReference type="InterPro" id="IPR011723">
    <property type="entry name" value="Znf/thioredoxin_put"/>
</dbReference>
<dbReference type="NCBIfam" id="TIGR02098">
    <property type="entry name" value="MJ0042_CXXC"/>
    <property type="match status" value="1"/>
</dbReference>
<feature type="region of interest" description="Disordered" evidence="1">
    <location>
        <begin position="425"/>
        <end position="457"/>
    </location>
</feature>
<proteinExistence type="predicted"/>